<dbReference type="EMBL" id="CM040976">
    <property type="protein sequence ID" value="MCJ8729897.1"/>
    <property type="molecule type" value="Genomic_DNA"/>
</dbReference>
<protein>
    <submittedName>
        <fullName evidence="1">Uncharacterized protein</fullName>
    </submittedName>
</protein>
<proteinExistence type="predicted"/>
<name>A0ACC5Y2Q9_9TELE</name>
<evidence type="ECO:0000313" key="2">
    <source>
        <dbReference type="Proteomes" id="UP000830395"/>
    </source>
</evidence>
<feature type="non-terminal residue" evidence="1">
    <location>
        <position position="64"/>
    </location>
</feature>
<evidence type="ECO:0000313" key="1">
    <source>
        <dbReference type="EMBL" id="MCJ8729897.1"/>
    </source>
</evidence>
<keyword evidence="2" id="KW-1185">Reference proteome</keyword>
<gene>
    <name evidence="1" type="ORF">PDJAM_G00112600</name>
</gene>
<accession>A0ACC5Y2Q9</accession>
<reference evidence="1" key="1">
    <citation type="submission" date="2020-02" db="EMBL/GenBank/DDBJ databases">
        <title>Genome sequencing of the panga catfish, Pangasius djambal.</title>
        <authorList>
            <person name="Wen M."/>
            <person name="Zahm M."/>
            <person name="Roques C."/>
            <person name="Cabau C."/>
            <person name="Klopp C."/>
            <person name="Donnadieu C."/>
            <person name="Jouanno E."/>
            <person name="Avarre J.-C."/>
            <person name="Campet M."/>
            <person name="Ha T."/>
            <person name="Dugue R."/>
            <person name="Lampietro C."/>
            <person name="Louis A."/>
            <person name="Herpin A."/>
            <person name="Echchiki A."/>
            <person name="Berthelot C."/>
            <person name="Parey E."/>
            <person name="Roest-Crollius H."/>
            <person name="Braasch I."/>
            <person name="Postlethwait J.H."/>
            <person name="Bobe J."/>
            <person name="Montfort J."/>
            <person name="Bouchez O."/>
            <person name="Begum T."/>
            <person name="Schartl M."/>
            <person name="Gustiano R."/>
            <person name="Guiguen Y."/>
        </authorList>
    </citation>
    <scope>NUCLEOTIDE SEQUENCE</scope>
    <source>
        <strain evidence="1">Pdj_M5554</strain>
    </source>
</reference>
<sequence>MKRKTLTGQILVLLMMSLISSSKASEKLECYSDCLEVITCVWNTSSVEDRFHITPTTNCSLHSR</sequence>
<organism evidence="1 2">
    <name type="scientific">Pangasius djambal</name>
    <dbReference type="NCBI Taxonomy" id="1691987"/>
    <lineage>
        <taxon>Eukaryota</taxon>
        <taxon>Metazoa</taxon>
        <taxon>Chordata</taxon>
        <taxon>Craniata</taxon>
        <taxon>Vertebrata</taxon>
        <taxon>Euteleostomi</taxon>
        <taxon>Actinopterygii</taxon>
        <taxon>Neopterygii</taxon>
        <taxon>Teleostei</taxon>
        <taxon>Ostariophysi</taxon>
        <taxon>Siluriformes</taxon>
        <taxon>Pangasiidae</taxon>
        <taxon>Pangasius</taxon>
    </lineage>
</organism>
<comment type="caution">
    <text evidence="1">The sequence shown here is derived from an EMBL/GenBank/DDBJ whole genome shotgun (WGS) entry which is preliminary data.</text>
</comment>
<dbReference type="Proteomes" id="UP000830395">
    <property type="component" value="Chromosome 2"/>
</dbReference>